<dbReference type="Proteomes" id="UP000434957">
    <property type="component" value="Unassembled WGS sequence"/>
</dbReference>
<gene>
    <name evidence="1" type="ORF">PR003_g17671</name>
</gene>
<evidence type="ECO:0000313" key="1">
    <source>
        <dbReference type="EMBL" id="KAE9320604.1"/>
    </source>
</evidence>
<dbReference type="AlphaFoldDB" id="A0A6A4END7"/>
<sequence>MPNYEVETEWMLDEGAMLNYEVETERMLDEGA</sequence>
<organism evidence="1 2">
    <name type="scientific">Phytophthora rubi</name>
    <dbReference type="NCBI Taxonomy" id="129364"/>
    <lineage>
        <taxon>Eukaryota</taxon>
        <taxon>Sar</taxon>
        <taxon>Stramenopiles</taxon>
        <taxon>Oomycota</taxon>
        <taxon>Peronosporomycetes</taxon>
        <taxon>Peronosporales</taxon>
        <taxon>Peronosporaceae</taxon>
        <taxon>Phytophthora</taxon>
    </lineage>
</organism>
<reference evidence="1 2" key="1">
    <citation type="submission" date="2018-08" db="EMBL/GenBank/DDBJ databases">
        <title>Genomic investigation of the strawberry pathogen Phytophthora fragariae indicates pathogenicity is determined by transcriptional variation in three key races.</title>
        <authorList>
            <person name="Adams T.M."/>
            <person name="Armitage A.D."/>
            <person name="Sobczyk M.K."/>
            <person name="Bates H.J."/>
            <person name="Dunwell J.M."/>
            <person name="Nellist C.F."/>
            <person name="Harrison R.J."/>
        </authorList>
    </citation>
    <scope>NUCLEOTIDE SEQUENCE [LARGE SCALE GENOMIC DNA]</scope>
    <source>
        <strain evidence="1 2">SCRP333</strain>
    </source>
</reference>
<dbReference type="EMBL" id="QXFT01001366">
    <property type="protein sequence ID" value="KAE9320604.1"/>
    <property type="molecule type" value="Genomic_DNA"/>
</dbReference>
<protein>
    <submittedName>
        <fullName evidence="1">Uncharacterized protein</fullName>
    </submittedName>
</protein>
<evidence type="ECO:0000313" key="2">
    <source>
        <dbReference type="Proteomes" id="UP000434957"/>
    </source>
</evidence>
<name>A0A6A4END7_9STRA</name>
<proteinExistence type="predicted"/>
<comment type="caution">
    <text evidence="1">The sequence shown here is derived from an EMBL/GenBank/DDBJ whole genome shotgun (WGS) entry which is preliminary data.</text>
</comment>
<keyword evidence="2" id="KW-1185">Reference proteome</keyword>
<accession>A0A6A4END7</accession>